<evidence type="ECO:0000256" key="3">
    <source>
        <dbReference type="ARBA" id="ARBA00022801"/>
    </source>
</evidence>
<dbReference type="STRING" id="34720.A0A195FXE5"/>
<accession>A0A195FXE5</accession>
<dbReference type="EMBL" id="KQ981193">
    <property type="protein sequence ID" value="KYN45108.1"/>
    <property type="molecule type" value="Genomic_DNA"/>
</dbReference>
<evidence type="ECO:0000256" key="5">
    <source>
        <dbReference type="ARBA" id="ARBA00059384"/>
    </source>
</evidence>
<dbReference type="NCBIfam" id="NF001368">
    <property type="entry name" value="PRK00277.1"/>
    <property type="match status" value="1"/>
</dbReference>
<evidence type="ECO:0000256" key="4">
    <source>
        <dbReference type="ARBA" id="ARBA00022825"/>
    </source>
</evidence>
<keyword evidence="4 9" id="KW-0720">Serine protease</keyword>
<feature type="active site" evidence="8">
    <location>
        <position position="238"/>
    </location>
</feature>
<evidence type="ECO:0000313" key="13">
    <source>
        <dbReference type="Proteomes" id="UP000078541"/>
    </source>
</evidence>
<evidence type="ECO:0000256" key="1">
    <source>
        <dbReference type="ARBA" id="ARBA00007039"/>
    </source>
</evidence>
<dbReference type="Proteomes" id="UP000078541">
    <property type="component" value="Unassembled WGS sequence"/>
</dbReference>
<sequence>MQFFEGRNYRINKILLSCVGQWPYQTNRSSNAIIIIIVSLAGTQFIAKICGLFSIDNIDLFIDSLSPLVVDIGCGVKLITCVLKATEIRALFDQIQCDWQLLITSSQIKILNNYAQNGRTFTIIYASKHILHSKNLNDFYFVAEIKTDKNVTDVVASAVIAQLLFLQSESSKNPIHLYINSPGGSVTAGLGIYDTMQYVLPPISTWCVGQACSMASLLLAAGTKGMRHSLPNARIMIHQPSGGVQGQATDIQIQATEILKLKQQINELYVKHTGQNLEEIAKSMERDNFMSPTQAKEFGIIDKVLAHPMQEEIVETAMEKKDNVSKKP</sequence>
<dbReference type="PANTHER" id="PTHR10381:SF11">
    <property type="entry name" value="ATP-DEPENDENT CLP PROTEASE PROTEOLYTIC SUBUNIT, MITOCHONDRIAL"/>
    <property type="match status" value="1"/>
</dbReference>
<dbReference type="SUPFAM" id="SSF52096">
    <property type="entry name" value="ClpP/crotonase"/>
    <property type="match status" value="1"/>
</dbReference>
<proteinExistence type="inferred from homology"/>
<dbReference type="GO" id="GO:0004176">
    <property type="term" value="F:ATP-dependent peptidase activity"/>
    <property type="evidence" value="ECO:0007669"/>
    <property type="project" value="InterPro"/>
</dbReference>
<dbReference type="GO" id="GO:0004252">
    <property type="term" value="F:serine-type endopeptidase activity"/>
    <property type="evidence" value="ECO:0007669"/>
    <property type="project" value="UniProtKB-EC"/>
</dbReference>
<dbReference type="PRINTS" id="PR00127">
    <property type="entry name" value="CLPPROTEASEP"/>
</dbReference>
<dbReference type="AlphaFoldDB" id="A0A195FXE5"/>
<evidence type="ECO:0000256" key="7">
    <source>
        <dbReference type="PROSITE-ProRule" id="PRU10085"/>
    </source>
</evidence>
<name>A0A195FXE5_9HYME</name>
<evidence type="ECO:0000256" key="10">
    <source>
        <dbReference type="RuleBase" id="RU003567"/>
    </source>
</evidence>
<feature type="transmembrane region" description="Helical" evidence="11">
    <location>
        <begin position="32"/>
        <end position="55"/>
    </location>
</feature>
<dbReference type="PANTHER" id="PTHR10381">
    <property type="entry name" value="ATP-DEPENDENT CLP PROTEASE PROTEOLYTIC SUBUNIT"/>
    <property type="match status" value="1"/>
</dbReference>
<dbReference type="GO" id="GO:0006515">
    <property type="term" value="P:protein quality control for misfolded or incompletely synthesized proteins"/>
    <property type="evidence" value="ECO:0007669"/>
    <property type="project" value="TreeGrafter"/>
</dbReference>
<evidence type="ECO:0000256" key="8">
    <source>
        <dbReference type="PROSITE-ProRule" id="PRU10086"/>
    </source>
</evidence>
<evidence type="ECO:0000313" key="12">
    <source>
        <dbReference type="EMBL" id="KYN45108.1"/>
    </source>
</evidence>
<keyword evidence="3 9" id="KW-0378">Hydrolase</keyword>
<evidence type="ECO:0000256" key="11">
    <source>
        <dbReference type="SAM" id="Phobius"/>
    </source>
</evidence>
<keyword evidence="13" id="KW-1185">Reference proteome</keyword>
<dbReference type="InterPro" id="IPR001907">
    <property type="entry name" value="ClpP"/>
</dbReference>
<dbReference type="InterPro" id="IPR029045">
    <property type="entry name" value="ClpP/crotonase-like_dom_sf"/>
</dbReference>
<dbReference type="Pfam" id="PF00574">
    <property type="entry name" value="CLP_protease"/>
    <property type="match status" value="1"/>
</dbReference>
<dbReference type="GO" id="GO:0009368">
    <property type="term" value="C:endopeptidase Clp complex"/>
    <property type="evidence" value="ECO:0007669"/>
    <property type="project" value="TreeGrafter"/>
</dbReference>
<dbReference type="InterPro" id="IPR018215">
    <property type="entry name" value="ClpP_Ser_AS"/>
</dbReference>
<comment type="similarity">
    <text evidence="1 10">Belongs to the peptidase S14 family.</text>
</comment>
<dbReference type="PROSITE" id="PS00382">
    <property type="entry name" value="CLP_PROTEASE_HIS"/>
    <property type="match status" value="1"/>
</dbReference>
<dbReference type="GO" id="GO:0051117">
    <property type="term" value="F:ATPase binding"/>
    <property type="evidence" value="ECO:0007669"/>
    <property type="project" value="TreeGrafter"/>
</dbReference>
<dbReference type="PROSITE" id="PS00381">
    <property type="entry name" value="CLP_PROTEASE_SER"/>
    <property type="match status" value="1"/>
</dbReference>
<dbReference type="Gene3D" id="3.90.226.10">
    <property type="entry name" value="2-enoyl-CoA Hydratase, Chain A, domain 1"/>
    <property type="match status" value="1"/>
</dbReference>
<comment type="function">
    <text evidence="5">Clp cleaves peptides in various proteins in a process that requires ATP hydrolysis. Clp may be responsible for a fairly general and central housekeeping function rather than for the degradation of specific substrates.</text>
</comment>
<organism evidence="12 13">
    <name type="scientific">Trachymyrmex septentrionalis</name>
    <dbReference type="NCBI Taxonomy" id="34720"/>
    <lineage>
        <taxon>Eukaryota</taxon>
        <taxon>Metazoa</taxon>
        <taxon>Ecdysozoa</taxon>
        <taxon>Arthropoda</taxon>
        <taxon>Hexapoda</taxon>
        <taxon>Insecta</taxon>
        <taxon>Pterygota</taxon>
        <taxon>Neoptera</taxon>
        <taxon>Endopterygota</taxon>
        <taxon>Hymenoptera</taxon>
        <taxon>Apocrita</taxon>
        <taxon>Aculeata</taxon>
        <taxon>Formicoidea</taxon>
        <taxon>Formicidae</taxon>
        <taxon>Myrmicinae</taxon>
        <taxon>Trachymyrmex</taxon>
    </lineage>
</organism>
<dbReference type="CDD" id="cd07017">
    <property type="entry name" value="S14_ClpP_2"/>
    <property type="match status" value="1"/>
</dbReference>
<protein>
    <recommendedName>
        <fullName evidence="10">ATP-dependent Clp protease proteolytic subunit</fullName>
        <ecNumber evidence="9">3.4.21.92</ecNumber>
    </recommendedName>
</protein>
<dbReference type="InterPro" id="IPR033135">
    <property type="entry name" value="ClpP_His_AS"/>
</dbReference>
<keyword evidence="2 9" id="KW-0645">Protease</keyword>
<evidence type="ECO:0000256" key="6">
    <source>
        <dbReference type="ARBA" id="ARBA00065540"/>
    </source>
</evidence>
<reference evidence="12 13" key="1">
    <citation type="submission" date="2016-03" db="EMBL/GenBank/DDBJ databases">
        <title>Trachymyrmex septentrionalis WGS genome.</title>
        <authorList>
            <person name="Nygaard S."/>
            <person name="Hu H."/>
            <person name="Boomsma J."/>
            <person name="Zhang G."/>
        </authorList>
    </citation>
    <scope>NUCLEOTIDE SEQUENCE [LARGE SCALE GENOMIC DNA]</scope>
    <source>
        <strain evidence="12">Tsep2-gDNA-1</strain>
        <tissue evidence="12">Whole body</tissue>
    </source>
</reference>
<gene>
    <name evidence="12" type="ORF">ALC56_00358</name>
</gene>
<keyword evidence="11" id="KW-1133">Transmembrane helix</keyword>
<dbReference type="InterPro" id="IPR023562">
    <property type="entry name" value="ClpP/TepA"/>
</dbReference>
<feature type="active site" evidence="7">
    <location>
        <position position="213"/>
    </location>
</feature>
<keyword evidence="11" id="KW-0812">Transmembrane</keyword>
<keyword evidence="11" id="KW-0472">Membrane</keyword>
<dbReference type="EC" id="3.4.21.92" evidence="9"/>
<evidence type="ECO:0000256" key="9">
    <source>
        <dbReference type="RuleBase" id="RU000549"/>
    </source>
</evidence>
<comment type="subunit">
    <text evidence="6">Tetradecamer that assembles into a two heptameric rings with a central cavity.</text>
</comment>
<evidence type="ECO:0000256" key="2">
    <source>
        <dbReference type="ARBA" id="ARBA00022670"/>
    </source>
</evidence>
<dbReference type="HAMAP" id="MF_00444">
    <property type="entry name" value="ClpP"/>
    <property type="match status" value="1"/>
</dbReference>
<dbReference type="FunFam" id="3.90.226.10:FF:000001">
    <property type="entry name" value="ATP-dependent Clp protease proteolytic subunit"/>
    <property type="match status" value="1"/>
</dbReference>